<dbReference type="GO" id="GO:0009055">
    <property type="term" value="F:electron transfer activity"/>
    <property type="evidence" value="ECO:0007669"/>
    <property type="project" value="InterPro"/>
</dbReference>
<dbReference type="AlphaFoldDB" id="A0AA46TLH0"/>
<dbReference type="PANTHER" id="PTHR30529:SF1">
    <property type="entry name" value="CYTOCHROME B561 HOMOLOG 2"/>
    <property type="match status" value="1"/>
</dbReference>
<evidence type="ECO:0000256" key="5">
    <source>
        <dbReference type="ARBA" id="ARBA00022692"/>
    </source>
</evidence>
<evidence type="ECO:0000256" key="9">
    <source>
        <dbReference type="ARBA" id="ARBA00023004"/>
    </source>
</evidence>
<evidence type="ECO:0000256" key="1">
    <source>
        <dbReference type="ARBA" id="ARBA00004651"/>
    </source>
</evidence>
<feature type="region of interest" description="Disordered" evidence="12">
    <location>
        <begin position="52"/>
        <end position="72"/>
    </location>
</feature>
<dbReference type="RefSeq" id="WP_271636452.1">
    <property type="nucleotide sequence ID" value="NZ_CP094970.1"/>
</dbReference>
<proteinExistence type="inferred from homology"/>
<feature type="transmembrane region" description="Helical" evidence="13">
    <location>
        <begin position="107"/>
        <end position="125"/>
    </location>
</feature>
<evidence type="ECO:0000313" key="16">
    <source>
        <dbReference type="Proteomes" id="UP001164390"/>
    </source>
</evidence>
<dbReference type="InterPro" id="IPR016174">
    <property type="entry name" value="Di-haem_cyt_TM"/>
</dbReference>
<keyword evidence="5 13" id="KW-0812">Transmembrane</keyword>
<dbReference type="GO" id="GO:0022904">
    <property type="term" value="P:respiratory electron transport chain"/>
    <property type="evidence" value="ECO:0007669"/>
    <property type="project" value="InterPro"/>
</dbReference>
<feature type="transmembrane region" description="Helical" evidence="13">
    <location>
        <begin position="175"/>
        <end position="197"/>
    </location>
</feature>
<evidence type="ECO:0000256" key="8">
    <source>
        <dbReference type="ARBA" id="ARBA00022989"/>
    </source>
</evidence>
<accession>A0AA46TLH0</accession>
<evidence type="ECO:0000256" key="7">
    <source>
        <dbReference type="ARBA" id="ARBA00022982"/>
    </source>
</evidence>
<organism evidence="15 16">
    <name type="scientific">Solicola gregarius</name>
    <dbReference type="NCBI Taxonomy" id="2908642"/>
    <lineage>
        <taxon>Bacteria</taxon>
        <taxon>Bacillati</taxon>
        <taxon>Actinomycetota</taxon>
        <taxon>Actinomycetes</taxon>
        <taxon>Propionibacteriales</taxon>
        <taxon>Nocardioidaceae</taxon>
        <taxon>Solicola</taxon>
    </lineage>
</organism>
<keyword evidence="10 13" id="KW-0472">Membrane</keyword>
<evidence type="ECO:0000259" key="14">
    <source>
        <dbReference type="Pfam" id="PF01292"/>
    </source>
</evidence>
<evidence type="ECO:0000256" key="12">
    <source>
        <dbReference type="SAM" id="MobiDB-lite"/>
    </source>
</evidence>
<name>A0AA46TLH0_9ACTN</name>
<dbReference type="GO" id="GO:0005886">
    <property type="term" value="C:plasma membrane"/>
    <property type="evidence" value="ECO:0007669"/>
    <property type="project" value="UniProtKB-SubCell"/>
</dbReference>
<evidence type="ECO:0000256" key="6">
    <source>
        <dbReference type="ARBA" id="ARBA00022723"/>
    </source>
</evidence>
<gene>
    <name evidence="15" type="ORF">L0C25_10525</name>
</gene>
<dbReference type="SUPFAM" id="SSF81342">
    <property type="entry name" value="Transmembrane di-heme cytochromes"/>
    <property type="match status" value="1"/>
</dbReference>
<keyword evidence="7" id="KW-0249">Electron transport</keyword>
<dbReference type="KEGG" id="sgrg:L0C25_10525"/>
<evidence type="ECO:0000256" key="3">
    <source>
        <dbReference type="ARBA" id="ARBA00022475"/>
    </source>
</evidence>
<evidence type="ECO:0000256" key="13">
    <source>
        <dbReference type="SAM" id="Phobius"/>
    </source>
</evidence>
<dbReference type="EMBL" id="CP094970">
    <property type="protein sequence ID" value="UYM07477.1"/>
    <property type="molecule type" value="Genomic_DNA"/>
</dbReference>
<keyword evidence="4" id="KW-0349">Heme</keyword>
<dbReference type="Proteomes" id="UP001164390">
    <property type="component" value="Chromosome"/>
</dbReference>
<comment type="similarity">
    <text evidence="11">Belongs to the cytochrome b561 family.</text>
</comment>
<evidence type="ECO:0000256" key="2">
    <source>
        <dbReference type="ARBA" id="ARBA00022448"/>
    </source>
</evidence>
<dbReference type="PANTHER" id="PTHR30529">
    <property type="entry name" value="CYTOCHROME B561"/>
    <property type="match status" value="1"/>
</dbReference>
<dbReference type="Gene3D" id="1.20.950.20">
    <property type="entry name" value="Transmembrane di-heme cytochromes, Chain C"/>
    <property type="match status" value="1"/>
</dbReference>
<dbReference type="GO" id="GO:0020037">
    <property type="term" value="F:heme binding"/>
    <property type="evidence" value="ECO:0007669"/>
    <property type="project" value="TreeGrafter"/>
</dbReference>
<comment type="subcellular location">
    <subcellularLocation>
        <location evidence="1">Cell membrane</location>
        <topology evidence="1">Multi-pass membrane protein</topology>
    </subcellularLocation>
</comment>
<evidence type="ECO:0000313" key="15">
    <source>
        <dbReference type="EMBL" id="UYM07477.1"/>
    </source>
</evidence>
<feature type="transmembrane region" description="Helical" evidence="13">
    <location>
        <begin position="152"/>
        <end position="169"/>
    </location>
</feature>
<dbReference type="InterPro" id="IPR011577">
    <property type="entry name" value="Cyt_b561_bac/Ni-Hgenase"/>
</dbReference>
<evidence type="ECO:0000256" key="4">
    <source>
        <dbReference type="ARBA" id="ARBA00022617"/>
    </source>
</evidence>
<keyword evidence="2" id="KW-0813">Transport</keyword>
<keyword evidence="8 13" id="KW-1133">Transmembrane helix</keyword>
<keyword evidence="16" id="KW-1185">Reference proteome</keyword>
<protein>
    <submittedName>
        <fullName evidence="15">Cytochrome b/b6 domain-containing protein</fullName>
    </submittedName>
</protein>
<evidence type="ECO:0000256" key="11">
    <source>
        <dbReference type="ARBA" id="ARBA00037975"/>
    </source>
</evidence>
<keyword evidence="9" id="KW-0408">Iron</keyword>
<keyword evidence="6" id="KW-0479">Metal-binding</keyword>
<dbReference type="GO" id="GO:0046872">
    <property type="term" value="F:metal ion binding"/>
    <property type="evidence" value="ECO:0007669"/>
    <property type="project" value="UniProtKB-KW"/>
</dbReference>
<sequence length="212" mass="23489">MRLRNGPHGYGLATKLLHWLTFAVVVTQFAVGWTMNPDDALDREDERLDVLEERSEEGGEASEERAEAEIDRREDALDAREDDIAADTFSDLVSGDFLSSGVSGLEWHVLFGLIVLALGVLRVVWRMITPLPPWAEHLAAGERTFESWLEKILLSLLLVVPLTGLFMVAGSTGLLPVHVGAQIALLTAVSLHVSLVLKHTVVRRNRHLARML</sequence>
<evidence type="ECO:0000256" key="10">
    <source>
        <dbReference type="ARBA" id="ARBA00023136"/>
    </source>
</evidence>
<keyword evidence="3" id="KW-1003">Cell membrane</keyword>
<reference evidence="15" key="1">
    <citation type="submission" date="2022-01" db="EMBL/GenBank/DDBJ databases">
        <title>Nocardioidaceae gen. sp. A5X3R13.</title>
        <authorList>
            <person name="Lopez Marin M.A."/>
            <person name="Uhlik O."/>
        </authorList>
    </citation>
    <scope>NUCLEOTIDE SEQUENCE</scope>
    <source>
        <strain evidence="15">A5X3R13</strain>
    </source>
</reference>
<feature type="domain" description="Cytochrome b561 bacterial/Ni-hydrogenase" evidence="14">
    <location>
        <begin position="10"/>
        <end position="212"/>
    </location>
</feature>
<dbReference type="InterPro" id="IPR052168">
    <property type="entry name" value="Cytochrome_b561_oxidase"/>
</dbReference>
<feature type="transmembrane region" description="Helical" evidence="13">
    <location>
        <begin position="12"/>
        <end position="33"/>
    </location>
</feature>
<dbReference type="Pfam" id="PF01292">
    <property type="entry name" value="Ni_hydr_CYTB"/>
    <property type="match status" value="1"/>
</dbReference>